<dbReference type="GeneID" id="100902715"/>
<proteinExistence type="predicted"/>
<organism evidence="8 9">
    <name type="scientific">Galendromus occidentalis</name>
    <name type="common">western predatory mite</name>
    <dbReference type="NCBI Taxonomy" id="34638"/>
    <lineage>
        <taxon>Eukaryota</taxon>
        <taxon>Metazoa</taxon>
        <taxon>Ecdysozoa</taxon>
        <taxon>Arthropoda</taxon>
        <taxon>Chelicerata</taxon>
        <taxon>Arachnida</taxon>
        <taxon>Acari</taxon>
        <taxon>Parasitiformes</taxon>
        <taxon>Mesostigmata</taxon>
        <taxon>Gamasina</taxon>
        <taxon>Phytoseioidea</taxon>
        <taxon>Phytoseiidae</taxon>
        <taxon>Typhlodrominae</taxon>
        <taxon>Galendromus</taxon>
    </lineage>
</organism>
<comment type="function">
    <text evidence="1">May play an important role in spermatogenesis and/or testis development.</text>
</comment>
<dbReference type="GO" id="GO:0030154">
    <property type="term" value="P:cell differentiation"/>
    <property type="evidence" value="ECO:0007669"/>
    <property type="project" value="UniProtKB-KW"/>
</dbReference>
<dbReference type="InterPro" id="IPR009685">
    <property type="entry name" value="MEA1"/>
</dbReference>
<accession>A0AAJ6VVF1</accession>
<evidence type="ECO:0000256" key="1">
    <source>
        <dbReference type="ARBA" id="ARBA00002540"/>
    </source>
</evidence>
<keyword evidence="4" id="KW-0597">Phosphoprotein</keyword>
<dbReference type="AlphaFoldDB" id="A0AAJ6VVF1"/>
<protein>
    <recommendedName>
        <fullName evidence="2">Male-enhanced antigen 1</fullName>
    </recommendedName>
</protein>
<reference evidence="9" key="1">
    <citation type="submission" date="2025-08" db="UniProtKB">
        <authorList>
            <consortium name="RefSeq"/>
        </authorList>
    </citation>
    <scope>IDENTIFICATION</scope>
</reference>
<dbReference type="KEGG" id="goe:100902715"/>
<evidence type="ECO:0000313" key="9">
    <source>
        <dbReference type="RefSeq" id="XP_003737734.1"/>
    </source>
</evidence>
<keyword evidence="3" id="KW-0217">Developmental protein</keyword>
<dbReference type="RefSeq" id="XP_003737734.1">
    <property type="nucleotide sequence ID" value="XM_003737686.1"/>
</dbReference>
<keyword evidence="5" id="KW-0221">Differentiation</keyword>
<evidence type="ECO:0000313" key="8">
    <source>
        <dbReference type="Proteomes" id="UP000694867"/>
    </source>
</evidence>
<keyword evidence="6" id="KW-0744">Spermatogenesis</keyword>
<dbReference type="PANTHER" id="PTHR17005">
    <property type="entry name" value="MALE-ENHANCED ANTIGEN-1"/>
    <property type="match status" value="1"/>
</dbReference>
<dbReference type="Pfam" id="PF06910">
    <property type="entry name" value="MEA1"/>
    <property type="match status" value="1"/>
</dbReference>
<evidence type="ECO:0000256" key="6">
    <source>
        <dbReference type="ARBA" id="ARBA00022871"/>
    </source>
</evidence>
<evidence type="ECO:0000256" key="4">
    <source>
        <dbReference type="ARBA" id="ARBA00022553"/>
    </source>
</evidence>
<keyword evidence="8" id="KW-1185">Reference proteome</keyword>
<evidence type="ECO:0000256" key="2">
    <source>
        <dbReference type="ARBA" id="ARBA00022245"/>
    </source>
</evidence>
<gene>
    <name evidence="9" type="primary">LOC100902715</name>
</gene>
<name>A0AAJ6VVF1_9ACAR</name>
<evidence type="ECO:0000256" key="3">
    <source>
        <dbReference type="ARBA" id="ARBA00022473"/>
    </source>
</evidence>
<dbReference type="GO" id="GO:0007283">
    <property type="term" value="P:spermatogenesis"/>
    <property type="evidence" value="ECO:0007669"/>
    <property type="project" value="UniProtKB-KW"/>
</dbReference>
<feature type="compositionally biased region" description="Polar residues" evidence="7">
    <location>
        <begin position="44"/>
        <end position="56"/>
    </location>
</feature>
<feature type="compositionally biased region" description="Basic and acidic residues" evidence="7">
    <location>
        <begin position="1"/>
        <end position="29"/>
    </location>
</feature>
<evidence type="ECO:0000256" key="5">
    <source>
        <dbReference type="ARBA" id="ARBA00022782"/>
    </source>
</evidence>
<feature type="region of interest" description="Disordered" evidence="7">
    <location>
        <begin position="1"/>
        <end position="81"/>
    </location>
</feature>
<sequence length="151" mass="16819">MVQKSQSEENKSADNNSLERPRTVDHGSTDTDSEAEGNERDTDTSGYTLLPQSVEASRSDSEDDFPQIGDGGYMTDLSQPPHEWVPTEAELKPSSHRELALDEEQIAKIKTAMAGIKLPSSCQPPWASEIPEAEWNRRLQQILHKKQNGTE</sequence>
<evidence type="ECO:0000256" key="7">
    <source>
        <dbReference type="SAM" id="MobiDB-lite"/>
    </source>
</evidence>
<dbReference type="Proteomes" id="UP000694867">
    <property type="component" value="Unplaced"/>
</dbReference>